<keyword evidence="2" id="KW-1185">Reference proteome</keyword>
<evidence type="ECO:0008006" key="3">
    <source>
        <dbReference type="Google" id="ProtNLM"/>
    </source>
</evidence>
<dbReference type="PANTHER" id="PTHR37466:SF1">
    <property type="entry name" value="SLR1628 PROTEIN"/>
    <property type="match status" value="1"/>
</dbReference>
<protein>
    <recommendedName>
        <fullName evidence="3">DUF2237 domain-containing protein</fullName>
    </recommendedName>
</protein>
<dbReference type="Proteomes" id="UP000189940">
    <property type="component" value="Unassembled WGS sequence"/>
</dbReference>
<reference evidence="1 2" key="1">
    <citation type="submission" date="2017-02" db="EMBL/GenBank/DDBJ databases">
        <title>Genome sequence of the nitrite-oxidizing bacterium Nitrobacter vulgaris strain Ab1.</title>
        <authorList>
            <person name="Mellbye B.L."/>
            <person name="Davis E.W."/>
            <person name="Spieck E."/>
            <person name="Chang J.H."/>
            <person name="Bottomley P.J."/>
            <person name="Sayavedra-Soto L.A."/>
        </authorList>
    </citation>
    <scope>NUCLEOTIDE SEQUENCE [LARGE SCALE GENOMIC DNA]</scope>
    <source>
        <strain evidence="1 2">Ab1</strain>
    </source>
</reference>
<dbReference type="PANTHER" id="PTHR37466">
    <property type="entry name" value="SLR1628 PROTEIN"/>
    <property type="match status" value="1"/>
</dbReference>
<dbReference type="InterPro" id="IPR018714">
    <property type="entry name" value="DUF2237"/>
</dbReference>
<gene>
    <name evidence="1" type="ORF">B2M20_05115</name>
</gene>
<accession>A0A1V4I0M8</accession>
<proteinExistence type="predicted"/>
<comment type="caution">
    <text evidence="1">The sequence shown here is derived from an EMBL/GenBank/DDBJ whole genome shotgun (WGS) entry which is preliminary data.</text>
</comment>
<dbReference type="OrthoDB" id="9792525at2"/>
<dbReference type="AlphaFoldDB" id="A0A1V4I0M8"/>
<organism evidence="1 2">
    <name type="scientific">Nitrobacter vulgaris</name>
    <dbReference type="NCBI Taxonomy" id="29421"/>
    <lineage>
        <taxon>Bacteria</taxon>
        <taxon>Pseudomonadati</taxon>
        <taxon>Pseudomonadota</taxon>
        <taxon>Alphaproteobacteria</taxon>
        <taxon>Hyphomicrobiales</taxon>
        <taxon>Nitrobacteraceae</taxon>
        <taxon>Nitrobacter</taxon>
    </lineage>
</organism>
<dbReference type="RefSeq" id="WP_079445999.1">
    <property type="nucleotide sequence ID" value="NZ_MWPQ01000023.1"/>
</dbReference>
<name>A0A1V4I0M8_NITVU</name>
<evidence type="ECO:0000313" key="2">
    <source>
        <dbReference type="Proteomes" id="UP000189940"/>
    </source>
</evidence>
<evidence type="ECO:0000313" key="1">
    <source>
        <dbReference type="EMBL" id="OPH83791.1"/>
    </source>
</evidence>
<dbReference type="Pfam" id="PF09996">
    <property type="entry name" value="DUF2237"/>
    <property type="match status" value="1"/>
</dbReference>
<dbReference type="EMBL" id="MWPQ01000023">
    <property type="protein sequence ID" value="OPH83791.1"/>
    <property type="molecule type" value="Genomic_DNA"/>
</dbReference>
<dbReference type="Gene3D" id="3.30.56.110">
    <property type="entry name" value="Protein of unknown function DUF2237"/>
    <property type="match status" value="1"/>
</dbReference>
<sequence length="136" mass="14932">MLRDDQDSGGDPHRRTSRNVLGEPLQLCSIRPMTGFYRDGCCDTGPEDNGSHTVCVVVTAAFLDFSVSRGNDLSTPLPEFGFPGLKPGDRWCLCAPRWQEAFQANRAPRVVLRATHEGALTHCSLADLKRFAVDLA</sequence>